<evidence type="ECO:0000256" key="16">
    <source>
        <dbReference type="PIRNR" id="PIRNR018269"/>
    </source>
</evidence>
<keyword evidence="11 16" id="KW-1133">Transmembrane helix</keyword>
<dbReference type="EMBL" id="JMKJ01000022">
    <property type="protein sequence ID" value="KGG52970.1"/>
    <property type="molecule type" value="Genomic_DNA"/>
</dbReference>
<evidence type="ECO:0000256" key="10">
    <source>
        <dbReference type="ARBA" id="ARBA00022695"/>
    </source>
</evidence>
<dbReference type="GO" id="GO:0004605">
    <property type="term" value="F:phosphatidate cytidylyltransferase activity"/>
    <property type="evidence" value="ECO:0007669"/>
    <property type="project" value="UniProtKB-UniRule"/>
</dbReference>
<comment type="caution">
    <text evidence="19">The sequence shown here is derived from an EMBL/GenBank/DDBJ whole genome shotgun (WGS) entry which is preliminary data.</text>
</comment>
<evidence type="ECO:0000256" key="9">
    <source>
        <dbReference type="ARBA" id="ARBA00022692"/>
    </source>
</evidence>
<dbReference type="InterPro" id="IPR016720">
    <property type="entry name" value="PC_Trfase_euk"/>
</dbReference>
<keyword evidence="9 16" id="KW-0812">Transmembrane</keyword>
<dbReference type="InterPro" id="IPR000374">
    <property type="entry name" value="PC_trans"/>
</dbReference>
<evidence type="ECO:0000313" key="20">
    <source>
        <dbReference type="Proteomes" id="UP000029725"/>
    </source>
</evidence>
<dbReference type="PANTHER" id="PTHR13773">
    <property type="entry name" value="PHOSPHATIDATE CYTIDYLYLTRANSFERASE"/>
    <property type="match status" value="1"/>
</dbReference>
<organism evidence="19 20">
    <name type="scientific">Mitosporidium daphniae</name>
    <dbReference type="NCBI Taxonomy" id="1485682"/>
    <lineage>
        <taxon>Eukaryota</taxon>
        <taxon>Fungi</taxon>
        <taxon>Fungi incertae sedis</taxon>
        <taxon>Microsporidia</taxon>
        <taxon>Mitosporidium</taxon>
    </lineage>
</organism>
<sequence length="461" mass="52508">MSESPLCEPASLVSRRRSATKLHATPPEDGLEKRKPIPAPVAVTPRSWKNFLVRSLWSIPMIVGFTAILWSGHIFVILMVIIMQTVIFKEVIDLVREPWPNNRLPWFRTISWYFLITTNYFLYGEVLIKYFKRVWILDAFLLPLANHHRFISFSLYMMGKLLGSFCNLLGLIAFVLNLKNGCYKFQFGLFAWTHMTLLLVTFQSHLVIINIVEGLIWFILPVCLVICNDISAYLFGFFFGRTPLIKISPKKTWEGLIGALFATIIFGFFLAGWLAPYTYLTLPMPSPAFKNRTTGASSATFEFKPFKLPPFISSLRKHLQFLTPWGSNKTEDYSTINVAPIQLHAIVFAIFSSVIAPFGGFFASGVKRAFKMKDFADSIPGHGGLTDRMDCQLLMGIFAYLYTASFVFRSSVYQNESSAVVSLEFILDAIIHNLSPEEQLDLFHSIKTYLQEQQLLPSLHL</sequence>
<dbReference type="Pfam" id="PF01148">
    <property type="entry name" value="CTP_transf_1"/>
    <property type="match status" value="1"/>
</dbReference>
<evidence type="ECO:0000256" key="2">
    <source>
        <dbReference type="ARBA" id="ARBA00004141"/>
    </source>
</evidence>
<evidence type="ECO:0000256" key="18">
    <source>
        <dbReference type="SAM" id="MobiDB-lite"/>
    </source>
</evidence>
<feature type="transmembrane region" description="Helical" evidence="16">
    <location>
        <begin position="189"/>
        <end position="209"/>
    </location>
</feature>
<keyword evidence="15 16" id="KW-1208">Phospholipid metabolism</keyword>
<evidence type="ECO:0000256" key="7">
    <source>
        <dbReference type="ARBA" id="ARBA00022516"/>
    </source>
</evidence>
<evidence type="ECO:0000256" key="15">
    <source>
        <dbReference type="ARBA" id="ARBA00023264"/>
    </source>
</evidence>
<feature type="transmembrane region" description="Helical" evidence="16">
    <location>
        <begin position="157"/>
        <end position="177"/>
    </location>
</feature>
<dbReference type="GO" id="GO:0005789">
    <property type="term" value="C:endoplasmic reticulum membrane"/>
    <property type="evidence" value="ECO:0007669"/>
    <property type="project" value="TreeGrafter"/>
</dbReference>
<feature type="transmembrane region" description="Helical" evidence="16">
    <location>
        <begin position="56"/>
        <end position="84"/>
    </location>
</feature>
<name>A0A098VVM6_9MICR</name>
<evidence type="ECO:0000256" key="11">
    <source>
        <dbReference type="ARBA" id="ARBA00022989"/>
    </source>
</evidence>
<evidence type="ECO:0000256" key="8">
    <source>
        <dbReference type="ARBA" id="ARBA00022679"/>
    </source>
</evidence>
<proteinExistence type="inferred from homology"/>
<keyword evidence="10 16" id="KW-0548">Nucleotidyltransferase</keyword>
<evidence type="ECO:0000256" key="4">
    <source>
        <dbReference type="ARBA" id="ARBA00005189"/>
    </source>
</evidence>
<dbReference type="AlphaFoldDB" id="A0A098VVM6"/>
<accession>A0A098VVM6</accession>
<dbReference type="GO" id="GO:0016024">
    <property type="term" value="P:CDP-diacylglycerol biosynthetic process"/>
    <property type="evidence" value="ECO:0007669"/>
    <property type="project" value="UniProtKB-UniRule"/>
</dbReference>
<reference evidence="19 20" key="1">
    <citation type="submission" date="2014-04" db="EMBL/GenBank/DDBJ databases">
        <title>A new species of microsporidia sheds light on the evolution of extreme parasitism.</title>
        <authorList>
            <person name="Haag K.L."/>
            <person name="James T.Y."/>
            <person name="Larsson R."/>
            <person name="Schaer T.M."/>
            <person name="Refardt D."/>
            <person name="Pombert J.-F."/>
            <person name="Ebert D."/>
        </authorList>
    </citation>
    <scope>NUCLEOTIDE SEQUENCE [LARGE SCALE GENOMIC DNA]</scope>
    <source>
        <strain evidence="19 20">UGP3</strain>
        <tissue evidence="19">Spores</tissue>
    </source>
</reference>
<protein>
    <recommendedName>
        <fullName evidence="6 16">Phosphatidate cytidylyltransferase</fullName>
        <ecNumber evidence="6 16">2.7.7.41</ecNumber>
    </recommendedName>
</protein>
<evidence type="ECO:0000256" key="5">
    <source>
        <dbReference type="ARBA" id="ARBA00010185"/>
    </source>
</evidence>
<keyword evidence="13 16" id="KW-0472">Membrane</keyword>
<keyword evidence="8 16" id="KW-0808">Transferase</keyword>
<comment type="similarity">
    <text evidence="5 16 17">Belongs to the CDS family.</text>
</comment>
<dbReference type="OrthoDB" id="10260889at2759"/>
<evidence type="ECO:0000256" key="1">
    <source>
        <dbReference type="ARBA" id="ARBA00001698"/>
    </source>
</evidence>
<evidence type="ECO:0000256" key="12">
    <source>
        <dbReference type="ARBA" id="ARBA00023098"/>
    </source>
</evidence>
<comment type="catalytic activity">
    <reaction evidence="1 16 17">
        <text>a 1,2-diacyl-sn-glycero-3-phosphate + CTP + H(+) = a CDP-1,2-diacyl-sn-glycerol + diphosphate</text>
        <dbReference type="Rhea" id="RHEA:16229"/>
        <dbReference type="ChEBI" id="CHEBI:15378"/>
        <dbReference type="ChEBI" id="CHEBI:33019"/>
        <dbReference type="ChEBI" id="CHEBI:37563"/>
        <dbReference type="ChEBI" id="CHEBI:58332"/>
        <dbReference type="ChEBI" id="CHEBI:58608"/>
        <dbReference type="EC" id="2.7.7.41"/>
    </reaction>
</comment>
<dbReference type="PIRSF" id="PIRSF018269">
    <property type="entry name" value="PC_trans_euk"/>
    <property type="match status" value="1"/>
</dbReference>
<evidence type="ECO:0000313" key="19">
    <source>
        <dbReference type="EMBL" id="KGG52970.1"/>
    </source>
</evidence>
<keyword evidence="20" id="KW-1185">Reference proteome</keyword>
<feature type="transmembrane region" description="Helical" evidence="16">
    <location>
        <begin position="104"/>
        <end position="122"/>
    </location>
</feature>
<feature type="transmembrane region" description="Helical" evidence="16">
    <location>
        <begin position="341"/>
        <end position="363"/>
    </location>
</feature>
<evidence type="ECO:0000256" key="3">
    <source>
        <dbReference type="ARBA" id="ARBA00005119"/>
    </source>
</evidence>
<comment type="pathway">
    <text evidence="4">Lipid metabolism.</text>
</comment>
<keyword evidence="14 16" id="KW-0594">Phospholipid biosynthesis</keyword>
<dbReference type="HOGENOM" id="CLU_023471_1_1_1"/>
<dbReference type="GeneID" id="25258123"/>
<keyword evidence="12 16" id="KW-0443">Lipid metabolism</keyword>
<dbReference type="RefSeq" id="XP_013239397.1">
    <property type="nucleotide sequence ID" value="XM_013383943.1"/>
</dbReference>
<feature type="transmembrane region" description="Helical" evidence="16">
    <location>
        <begin position="252"/>
        <end position="275"/>
    </location>
</feature>
<dbReference type="UniPathway" id="UPA00557">
    <property type="reaction ID" value="UER00614"/>
</dbReference>
<dbReference type="PANTHER" id="PTHR13773:SF8">
    <property type="entry name" value="PHOSPHATIDATE CYTIDYLYLTRANSFERASE, PHOTORECEPTOR-SPECIFIC"/>
    <property type="match status" value="1"/>
</dbReference>
<feature type="transmembrane region" description="Helical" evidence="16">
    <location>
        <begin position="215"/>
        <end position="240"/>
    </location>
</feature>
<comment type="subcellular location">
    <subcellularLocation>
        <location evidence="2">Membrane</location>
        <topology evidence="2">Multi-pass membrane protein</topology>
    </subcellularLocation>
</comment>
<dbReference type="VEuPathDB" id="MicrosporidiaDB:DI09_11p150"/>
<dbReference type="PROSITE" id="PS01315">
    <property type="entry name" value="CDS"/>
    <property type="match status" value="1"/>
</dbReference>
<feature type="region of interest" description="Disordered" evidence="18">
    <location>
        <begin position="14"/>
        <end position="35"/>
    </location>
</feature>
<dbReference type="Proteomes" id="UP000029725">
    <property type="component" value="Unassembled WGS sequence"/>
</dbReference>
<evidence type="ECO:0000256" key="13">
    <source>
        <dbReference type="ARBA" id="ARBA00023136"/>
    </source>
</evidence>
<evidence type="ECO:0000256" key="17">
    <source>
        <dbReference type="RuleBase" id="RU003938"/>
    </source>
</evidence>
<evidence type="ECO:0000256" key="6">
    <source>
        <dbReference type="ARBA" id="ARBA00012487"/>
    </source>
</evidence>
<gene>
    <name evidence="19" type="ORF">DI09_11p150</name>
</gene>
<evidence type="ECO:0000256" key="14">
    <source>
        <dbReference type="ARBA" id="ARBA00023209"/>
    </source>
</evidence>
<keyword evidence="7 16" id="KW-0444">Lipid biosynthesis</keyword>
<dbReference type="EC" id="2.7.7.41" evidence="6 16"/>
<comment type="pathway">
    <text evidence="3 16 17">Phospholipid metabolism; CDP-diacylglycerol biosynthesis; CDP-diacylglycerol from sn-glycerol 3-phosphate: step 3/3.</text>
</comment>